<dbReference type="PANTHER" id="PTHR23189">
    <property type="entry name" value="RNA RECOGNITION MOTIF-CONTAINING"/>
    <property type="match status" value="1"/>
</dbReference>
<dbReference type="GO" id="GO:0003723">
    <property type="term" value="F:RNA binding"/>
    <property type="evidence" value="ECO:0000318"/>
    <property type="project" value="GO_Central"/>
</dbReference>
<dbReference type="VEuPathDB" id="TrichDB:TVAGG3_0438810"/>
<dbReference type="CDD" id="cd00590">
    <property type="entry name" value="RRM_SF"/>
    <property type="match status" value="2"/>
</dbReference>
<dbReference type="InterPro" id="IPR002343">
    <property type="entry name" value="Hud_Sxl_RNA"/>
</dbReference>
<dbReference type="InterPro" id="IPR012677">
    <property type="entry name" value="Nucleotide-bd_a/b_plait_sf"/>
</dbReference>
<feature type="domain" description="RRM" evidence="4">
    <location>
        <begin position="39"/>
        <end position="116"/>
    </location>
</feature>
<dbReference type="EMBL" id="DS113247">
    <property type="protein sequence ID" value="EAY16038.1"/>
    <property type="molecule type" value="Genomic_DNA"/>
</dbReference>
<gene>
    <name evidence="5" type="ORF">TVAG_278040</name>
</gene>
<evidence type="ECO:0000256" key="2">
    <source>
        <dbReference type="ARBA" id="ARBA00022884"/>
    </source>
</evidence>
<dbReference type="Gene3D" id="3.30.70.330">
    <property type="match status" value="2"/>
</dbReference>
<dbReference type="SMR" id="A2DU45"/>
<protein>
    <recommendedName>
        <fullName evidence="4">RRM domain-containing protein</fullName>
    </recommendedName>
</protein>
<dbReference type="Pfam" id="PF00076">
    <property type="entry name" value="RRM_1"/>
    <property type="match status" value="2"/>
</dbReference>
<dbReference type="AlphaFoldDB" id="A2DU45"/>
<evidence type="ECO:0000256" key="1">
    <source>
        <dbReference type="ARBA" id="ARBA00022737"/>
    </source>
</evidence>
<sequence length="233" mass="25671">MEQLAFPTSRAHRRAHAFQRVGSLKNIHHPRSKSLLETATIIVTGFTSDVTQETIQKAFSVFGNIVSCTINTNETEPINPTANIVFSNPDEAKAAVSNISSIKVCDKPLLACFGISKEKEKRASRVISVRKIPKDVDLDTIKQIFSRFGEIESTKSLVTDDQDVWKAIIIYQTFEAASAAIQSMNGMIISSSKPISVKFYDAGGMLLPSPVMCRRNSSRLTSSDLFDLSSMVH</sequence>
<evidence type="ECO:0000313" key="5">
    <source>
        <dbReference type="EMBL" id="EAY16038.1"/>
    </source>
</evidence>
<evidence type="ECO:0000259" key="4">
    <source>
        <dbReference type="PROSITE" id="PS50102"/>
    </source>
</evidence>
<keyword evidence="2 3" id="KW-0694">RNA-binding</keyword>
<evidence type="ECO:0000256" key="3">
    <source>
        <dbReference type="PROSITE-ProRule" id="PRU00176"/>
    </source>
</evidence>
<reference evidence="5" key="1">
    <citation type="submission" date="2006-10" db="EMBL/GenBank/DDBJ databases">
        <authorList>
            <person name="Amadeo P."/>
            <person name="Zhao Q."/>
            <person name="Wortman J."/>
            <person name="Fraser-Liggett C."/>
            <person name="Carlton J."/>
        </authorList>
    </citation>
    <scope>NUCLEOTIDE SEQUENCE</scope>
    <source>
        <strain evidence="5">G3</strain>
    </source>
</reference>
<dbReference type="KEGG" id="tva:4774045"/>
<accession>A2DU45</accession>
<dbReference type="OrthoDB" id="19742at2759"/>
<dbReference type="SMART" id="SM00360">
    <property type="entry name" value="RRM"/>
    <property type="match status" value="2"/>
</dbReference>
<dbReference type="GO" id="GO:1990904">
    <property type="term" value="C:ribonucleoprotein complex"/>
    <property type="evidence" value="ECO:0000318"/>
    <property type="project" value="GO_Central"/>
</dbReference>
<organism evidence="5 6">
    <name type="scientific">Trichomonas vaginalis (strain ATCC PRA-98 / G3)</name>
    <dbReference type="NCBI Taxonomy" id="412133"/>
    <lineage>
        <taxon>Eukaryota</taxon>
        <taxon>Metamonada</taxon>
        <taxon>Parabasalia</taxon>
        <taxon>Trichomonadida</taxon>
        <taxon>Trichomonadidae</taxon>
        <taxon>Trichomonas</taxon>
    </lineage>
</organism>
<dbReference type="InterPro" id="IPR035979">
    <property type="entry name" value="RBD_domain_sf"/>
</dbReference>
<dbReference type="Proteomes" id="UP000001542">
    <property type="component" value="Unassembled WGS sequence"/>
</dbReference>
<reference evidence="5" key="2">
    <citation type="journal article" date="2007" name="Science">
        <title>Draft genome sequence of the sexually transmitted pathogen Trichomonas vaginalis.</title>
        <authorList>
            <person name="Carlton J.M."/>
            <person name="Hirt R.P."/>
            <person name="Silva J.C."/>
            <person name="Delcher A.L."/>
            <person name="Schatz M."/>
            <person name="Zhao Q."/>
            <person name="Wortman J.R."/>
            <person name="Bidwell S.L."/>
            <person name="Alsmark U.C.M."/>
            <person name="Besteiro S."/>
            <person name="Sicheritz-Ponten T."/>
            <person name="Noel C.J."/>
            <person name="Dacks J.B."/>
            <person name="Foster P.G."/>
            <person name="Simillion C."/>
            <person name="Van de Peer Y."/>
            <person name="Miranda-Saavedra D."/>
            <person name="Barton G.J."/>
            <person name="Westrop G.D."/>
            <person name="Mueller S."/>
            <person name="Dessi D."/>
            <person name="Fiori P.L."/>
            <person name="Ren Q."/>
            <person name="Paulsen I."/>
            <person name="Zhang H."/>
            <person name="Bastida-Corcuera F.D."/>
            <person name="Simoes-Barbosa A."/>
            <person name="Brown M.T."/>
            <person name="Hayes R.D."/>
            <person name="Mukherjee M."/>
            <person name="Okumura C.Y."/>
            <person name="Schneider R."/>
            <person name="Smith A.J."/>
            <person name="Vanacova S."/>
            <person name="Villalvazo M."/>
            <person name="Haas B.J."/>
            <person name="Pertea M."/>
            <person name="Feldblyum T.V."/>
            <person name="Utterback T.R."/>
            <person name="Shu C.L."/>
            <person name="Osoegawa K."/>
            <person name="de Jong P.J."/>
            <person name="Hrdy I."/>
            <person name="Horvathova L."/>
            <person name="Zubacova Z."/>
            <person name="Dolezal P."/>
            <person name="Malik S.B."/>
            <person name="Logsdon J.M. Jr."/>
            <person name="Henze K."/>
            <person name="Gupta A."/>
            <person name="Wang C.C."/>
            <person name="Dunne R.L."/>
            <person name="Upcroft J.A."/>
            <person name="Upcroft P."/>
            <person name="White O."/>
            <person name="Salzberg S.L."/>
            <person name="Tang P."/>
            <person name="Chiu C.-H."/>
            <person name="Lee Y.-S."/>
            <person name="Embley T.M."/>
            <person name="Coombs G.H."/>
            <person name="Mottram J.C."/>
            <person name="Tachezy J."/>
            <person name="Fraser-Liggett C.M."/>
            <person name="Johnson P.J."/>
        </authorList>
    </citation>
    <scope>NUCLEOTIDE SEQUENCE [LARGE SCALE GENOMIC DNA]</scope>
    <source>
        <strain evidence="5">G3</strain>
    </source>
</reference>
<proteinExistence type="predicted"/>
<keyword evidence="1" id="KW-0677">Repeat</keyword>
<dbReference type="PRINTS" id="PR00961">
    <property type="entry name" value="HUDSXLRNA"/>
</dbReference>
<dbReference type="STRING" id="5722.A2DU45"/>
<dbReference type="eggNOG" id="KOG0123">
    <property type="taxonomic scope" value="Eukaryota"/>
</dbReference>
<dbReference type="InterPro" id="IPR000504">
    <property type="entry name" value="RRM_dom"/>
</dbReference>
<name>A2DU45_TRIV3</name>
<evidence type="ECO:0000313" key="6">
    <source>
        <dbReference type="Proteomes" id="UP000001542"/>
    </source>
</evidence>
<feature type="domain" description="RRM" evidence="4">
    <location>
        <begin position="125"/>
        <end position="202"/>
    </location>
</feature>
<dbReference type="PROSITE" id="PS50102">
    <property type="entry name" value="RRM"/>
    <property type="match status" value="2"/>
</dbReference>
<dbReference type="InParanoid" id="A2DU45"/>
<dbReference type="SUPFAM" id="SSF54928">
    <property type="entry name" value="RNA-binding domain, RBD"/>
    <property type="match status" value="1"/>
</dbReference>
<keyword evidence="6" id="KW-1185">Reference proteome</keyword>
<dbReference type="VEuPathDB" id="TrichDB:TVAG_278040"/>
<dbReference type="RefSeq" id="XP_001328261.1">
    <property type="nucleotide sequence ID" value="XM_001328226.1"/>
</dbReference>